<reference evidence="3 4" key="1">
    <citation type="submission" date="2019-07" db="EMBL/GenBank/DDBJ databases">
        <title>Genomics analysis of Aphanomyces spp. identifies a new class of oomycete effector associated with host adaptation.</title>
        <authorList>
            <person name="Gaulin E."/>
        </authorList>
    </citation>
    <scope>NUCLEOTIDE SEQUENCE [LARGE SCALE GENOMIC DNA]</scope>
    <source>
        <strain evidence="3 4">ATCC 201684</strain>
    </source>
</reference>
<keyword evidence="4" id="KW-1185">Reference proteome</keyword>
<name>A0A6G0XBU5_9STRA</name>
<accession>A0A6G0XBU5</accession>
<dbReference type="VEuPathDB" id="FungiDB:AeMF1_004784"/>
<keyword evidence="1" id="KW-0175">Coiled coil</keyword>
<evidence type="ECO:0008006" key="5">
    <source>
        <dbReference type="Google" id="ProtNLM"/>
    </source>
</evidence>
<comment type="caution">
    <text evidence="3">The sequence shown here is derived from an EMBL/GenBank/DDBJ whole genome shotgun (WGS) entry which is preliminary data.</text>
</comment>
<feature type="region of interest" description="Disordered" evidence="2">
    <location>
        <begin position="368"/>
        <end position="392"/>
    </location>
</feature>
<dbReference type="Proteomes" id="UP000481153">
    <property type="component" value="Unassembled WGS sequence"/>
</dbReference>
<evidence type="ECO:0000313" key="4">
    <source>
        <dbReference type="Proteomes" id="UP000481153"/>
    </source>
</evidence>
<feature type="region of interest" description="Disordered" evidence="2">
    <location>
        <begin position="28"/>
        <end position="47"/>
    </location>
</feature>
<sequence length="1214" mass="138341">MTEQLSSLQDLRLDVFLEPLQRDSTQNELSSNNIVASPLSNGKSRRSSLQNRIQQCMPRLAELRKASISSSFVKVDPAIRRVPTDCSQVSDFQKTLLATFEDDANDENETIRQIFVALNSMLQSIIMEIVVEGQGLTNSRIAREVSISVVALLVRGIQEIAQAINQPSLKMLLLELGRRFTHVHEIVRSHFILETLELEQIVSSLQDTLGQERAANMRLRDELTILNEKHRRKLAEAQFTDVVDQAKHAKDETKQSDVFSLDDPELSSLNMELNQLKASHDHVCAQLQSAVREVAVLHTEVEMLSEPTFRDRHVLALQDELDCEGKRVKALENEIQDLRIKQTELSMGKLRGNKPSIVHKLRCSVAHPTAESTDSDSQSSDVEPTTPTSSRTDDWSRLFKSIFNYEVNLSPIKTSFGGAATAVAATVKLRAMKSVKLLQPDAIPGELAPLRQLISALYDRKWYYDEYAALAHARQVPLLELAYGWFIARHSTLSSAEAEAKSFMDQLSRFRDVCGLVRLMEEFLHGQHEDDVVQFYLWVTKSLSAIDVGIAFPTAPDIHPQHICKSKALLVVRTIFRTLKFQTSGLARGTHVNGVVDPKADKVTECHRLFASAAEHGPMYMGEFNAILDLFCHADPAGECYPLDVFLYLLVLMYKKQKEWQMEHALRIFHRVSYDAFREEQRRKAEAEALLAATIASNKKAAVKTKTKKKRKKKREVAPKDMTKETFQVFLAKLDLTLQYTDLHELMAQVVCHRQEYAKRITPQAFAHTAEKFGWFRHDFMRMPSLVDSIQSSMEESIQARKLLASTWERHGARLIVFAEHDRNPLLSHHVLHLRHRLVDALDKQQHVLVALTYYRSILACVWQLVARRCSSRHTQEDKASRPASFADLMRSSELSFITKGICAIPEPRPGPQVFEDVVRIEAEEAVNCSHLDINAIRDLIPQLETSKSSQLDQVILRHAAYLHEIYCAYSLIDSSTFGLSFDAFQVLLHDMAVVSTDFTVMHANAVFNTVQKRRQIERLHDAAFLELLVRVAVARDALEIDSATRESLHIDRLALLFEHFISQFLVPNVCQAAPNLSFRQQVAAVDVQRLLYKHRNFLRRVFIHYARQDTLDEDLSRMNYVEFETFLSEFQLNDDACFPQSMNLLVFNAVQEDGDDRQCVYHEFTSAIVAIAQIRDNNPFVKIKQKTTKFIQHLIAFAQANHHALHLRAIFTS</sequence>
<proteinExistence type="predicted"/>
<evidence type="ECO:0000313" key="3">
    <source>
        <dbReference type="EMBL" id="KAF0737648.1"/>
    </source>
</evidence>
<feature type="compositionally biased region" description="Polar residues" evidence="2">
    <location>
        <begin position="370"/>
        <end position="390"/>
    </location>
</feature>
<evidence type="ECO:0000256" key="1">
    <source>
        <dbReference type="SAM" id="Coils"/>
    </source>
</evidence>
<dbReference type="AlphaFoldDB" id="A0A6G0XBU5"/>
<gene>
    <name evidence="3" type="ORF">Ae201684_006315</name>
</gene>
<evidence type="ECO:0000256" key="2">
    <source>
        <dbReference type="SAM" id="MobiDB-lite"/>
    </source>
</evidence>
<organism evidence="3 4">
    <name type="scientific">Aphanomyces euteiches</name>
    <dbReference type="NCBI Taxonomy" id="100861"/>
    <lineage>
        <taxon>Eukaryota</taxon>
        <taxon>Sar</taxon>
        <taxon>Stramenopiles</taxon>
        <taxon>Oomycota</taxon>
        <taxon>Saprolegniomycetes</taxon>
        <taxon>Saprolegniales</taxon>
        <taxon>Verrucalvaceae</taxon>
        <taxon>Aphanomyces</taxon>
    </lineage>
</organism>
<dbReference type="EMBL" id="VJMJ01000083">
    <property type="protein sequence ID" value="KAF0737648.1"/>
    <property type="molecule type" value="Genomic_DNA"/>
</dbReference>
<feature type="coiled-coil region" evidence="1">
    <location>
        <begin position="314"/>
        <end position="341"/>
    </location>
</feature>
<protein>
    <recommendedName>
        <fullName evidence="5">EF-hand domain-containing protein</fullName>
    </recommendedName>
</protein>